<feature type="transmembrane region" description="Helical" evidence="1">
    <location>
        <begin position="79"/>
        <end position="100"/>
    </location>
</feature>
<proteinExistence type="predicted"/>
<comment type="caution">
    <text evidence="2">The sequence shown here is derived from an EMBL/GenBank/DDBJ whole genome shotgun (WGS) entry which is preliminary data.</text>
</comment>
<sequence>MKSVLKSVAGALVLSLFSIAIPVLVVVNMFIYTKLTFILSIFLVIIIMGWSFLYYFFYYRLLKSYHDKIKNINTLLPQLTESTMVATFFLVVGIVVLSIIF</sequence>
<dbReference type="AlphaFoldDB" id="A0AAW6U225"/>
<organism evidence="2 3">
    <name type="scientific">Peloplasma aerotolerans</name>
    <dbReference type="NCBI Taxonomy" id="3044389"/>
    <lineage>
        <taxon>Bacteria</taxon>
        <taxon>Bacillati</taxon>
        <taxon>Mycoplasmatota</taxon>
        <taxon>Mollicutes</taxon>
        <taxon>Acholeplasmatales</taxon>
        <taxon>Acholeplasmataceae</taxon>
        <taxon>Peloplasma</taxon>
    </lineage>
</organism>
<keyword evidence="3" id="KW-1185">Reference proteome</keyword>
<name>A0AAW6U225_9MOLU</name>
<protein>
    <submittedName>
        <fullName evidence="2">Uncharacterized protein</fullName>
    </submittedName>
</protein>
<evidence type="ECO:0000313" key="3">
    <source>
        <dbReference type="Proteomes" id="UP001431532"/>
    </source>
</evidence>
<keyword evidence="1" id="KW-0812">Transmembrane</keyword>
<evidence type="ECO:0000313" key="2">
    <source>
        <dbReference type="EMBL" id="MDI6452033.1"/>
    </source>
</evidence>
<evidence type="ECO:0000256" key="1">
    <source>
        <dbReference type="SAM" id="Phobius"/>
    </source>
</evidence>
<feature type="transmembrane region" description="Helical" evidence="1">
    <location>
        <begin position="12"/>
        <end position="31"/>
    </location>
</feature>
<feature type="transmembrane region" description="Helical" evidence="1">
    <location>
        <begin position="37"/>
        <end position="58"/>
    </location>
</feature>
<reference evidence="2" key="1">
    <citation type="submission" date="2023-05" db="EMBL/GenBank/DDBJ databases">
        <title>Mariniplasma microaerophilum sp. nov., a novel anaerobic mollicute isolated from terrestrial mud volcano, Taman Peninsula, Russia.</title>
        <authorList>
            <person name="Khomyakova M.A."/>
            <person name="Merkel A.Y."/>
            <person name="Slobodkin A.I."/>
        </authorList>
    </citation>
    <scope>NUCLEOTIDE SEQUENCE</scope>
    <source>
        <strain evidence="2">M4Ah</strain>
    </source>
</reference>
<keyword evidence="1" id="KW-1133">Transmembrane helix</keyword>
<dbReference type="EMBL" id="JASCXW010000001">
    <property type="protein sequence ID" value="MDI6452033.1"/>
    <property type="molecule type" value="Genomic_DNA"/>
</dbReference>
<accession>A0AAW6U225</accession>
<dbReference type="RefSeq" id="WP_282838423.1">
    <property type="nucleotide sequence ID" value="NZ_JASCXW010000001.1"/>
</dbReference>
<dbReference type="Proteomes" id="UP001431532">
    <property type="component" value="Unassembled WGS sequence"/>
</dbReference>
<gene>
    <name evidence="2" type="ORF">QJ521_00525</name>
</gene>
<keyword evidence="1" id="KW-0472">Membrane</keyword>